<evidence type="ECO:0000313" key="2">
    <source>
        <dbReference type="Proteomes" id="UP000237000"/>
    </source>
</evidence>
<protein>
    <submittedName>
        <fullName evidence="1">Uncharacterized protein</fullName>
    </submittedName>
</protein>
<dbReference type="AlphaFoldDB" id="A0A2P5BYI1"/>
<accession>A0A2P5BYI1</accession>
<sequence>EGHVVGESKVRVRDETVKGGLTVGMVLHVEGGGTPSLGATTDVVELGAHWGFDENPLVREKEKGTWEKDFKGGRERVRDGDWRGC</sequence>
<keyword evidence="2" id="KW-1185">Reference proteome</keyword>
<dbReference type="Proteomes" id="UP000237000">
    <property type="component" value="Unassembled WGS sequence"/>
</dbReference>
<evidence type="ECO:0000313" key="1">
    <source>
        <dbReference type="EMBL" id="PON53872.1"/>
    </source>
</evidence>
<proteinExistence type="predicted"/>
<organism evidence="1 2">
    <name type="scientific">Trema orientale</name>
    <name type="common">Charcoal tree</name>
    <name type="synonym">Celtis orientalis</name>
    <dbReference type="NCBI Taxonomy" id="63057"/>
    <lineage>
        <taxon>Eukaryota</taxon>
        <taxon>Viridiplantae</taxon>
        <taxon>Streptophyta</taxon>
        <taxon>Embryophyta</taxon>
        <taxon>Tracheophyta</taxon>
        <taxon>Spermatophyta</taxon>
        <taxon>Magnoliopsida</taxon>
        <taxon>eudicotyledons</taxon>
        <taxon>Gunneridae</taxon>
        <taxon>Pentapetalae</taxon>
        <taxon>rosids</taxon>
        <taxon>fabids</taxon>
        <taxon>Rosales</taxon>
        <taxon>Cannabaceae</taxon>
        <taxon>Trema</taxon>
    </lineage>
</organism>
<dbReference type="EMBL" id="JXTC01000439">
    <property type="protein sequence ID" value="PON53872.1"/>
    <property type="molecule type" value="Genomic_DNA"/>
</dbReference>
<reference evidence="2" key="1">
    <citation type="submission" date="2016-06" db="EMBL/GenBank/DDBJ databases">
        <title>Parallel loss of symbiosis genes in relatives of nitrogen-fixing non-legume Parasponia.</title>
        <authorList>
            <person name="Van Velzen R."/>
            <person name="Holmer R."/>
            <person name="Bu F."/>
            <person name="Rutten L."/>
            <person name="Van Zeijl A."/>
            <person name="Liu W."/>
            <person name="Santuari L."/>
            <person name="Cao Q."/>
            <person name="Sharma T."/>
            <person name="Shen D."/>
            <person name="Roswanjaya Y."/>
            <person name="Wardhani T."/>
            <person name="Kalhor M.S."/>
            <person name="Jansen J."/>
            <person name="Van den Hoogen J."/>
            <person name="Gungor B."/>
            <person name="Hartog M."/>
            <person name="Hontelez J."/>
            <person name="Verver J."/>
            <person name="Yang W.-C."/>
            <person name="Schijlen E."/>
            <person name="Repin R."/>
            <person name="Schilthuizen M."/>
            <person name="Schranz E."/>
            <person name="Heidstra R."/>
            <person name="Miyata K."/>
            <person name="Fedorova E."/>
            <person name="Kohlen W."/>
            <person name="Bisseling T."/>
            <person name="Smit S."/>
            <person name="Geurts R."/>
        </authorList>
    </citation>
    <scope>NUCLEOTIDE SEQUENCE [LARGE SCALE GENOMIC DNA]</scope>
    <source>
        <strain evidence="2">cv. RG33-2</strain>
    </source>
</reference>
<gene>
    <name evidence="1" type="ORF">TorRG33x02_304050</name>
</gene>
<name>A0A2P5BYI1_TREOI</name>
<dbReference type="InParanoid" id="A0A2P5BYI1"/>
<comment type="caution">
    <text evidence="1">The sequence shown here is derived from an EMBL/GenBank/DDBJ whole genome shotgun (WGS) entry which is preliminary data.</text>
</comment>
<feature type="non-terminal residue" evidence="1">
    <location>
        <position position="1"/>
    </location>
</feature>